<feature type="compositionally biased region" description="Low complexity" evidence="3">
    <location>
        <begin position="230"/>
        <end position="243"/>
    </location>
</feature>
<feature type="compositionally biased region" description="Low complexity" evidence="3">
    <location>
        <begin position="96"/>
        <end position="110"/>
    </location>
</feature>
<dbReference type="InterPro" id="IPR006627">
    <property type="entry name" value="TDU_repeat"/>
</dbReference>
<reference evidence="4 5" key="1">
    <citation type="submission" date="2022-01" db="EMBL/GenBank/DDBJ databases">
        <title>A high-quality chromosome-level genome assembly of rohu carp, Labeo rohita.</title>
        <authorList>
            <person name="Arick M.A. II"/>
            <person name="Hsu C.-Y."/>
            <person name="Magbanua Z."/>
            <person name="Pechanova O."/>
            <person name="Grover C."/>
            <person name="Miller E."/>
            <person name="Thrash A."/>
            <person name="Ezzel L."/>
            <person name="Alam S."/>
            <person name="Benzie J."/>
            <person name="Hamilton M."/>
            <person name="Karsi A."/>
            <person name="Lawrence M.L."/>
            <person name="Peterson D.G."/>
        </authorList>
    </citation>
    <scope>NUCLEOTIDE SEQUENCE [LARGE SCALE GENOMIC DNA]</scope>
    <source>
        <strain evidence="5">BAU-BD-2019</strain>
        <tissue evidence="4">Blood</tissue>
    </source>
</reference>
<sequence>MAVTNLHYITRMSSGFKVYILEVTRACVRLFTGQPNLRSEDRFRHMTSDRVRMRPAHPMKRKHSSERGRTLEERRERALSKSLANSARRSSGFSIPESPTSTWSPTASPTHLIPSPVYSTPVMDEPLALIKKPRPEPEKTESQNKATTVRQIQIRPSVITCVSSATRSTKKDCCDHSTIVTQHSYDHVEEHFQRSLGMNYHRATSISVSVDDHFAKALGDKWLQLKASSSSCHSSSSSSSSSPPSSPTFIHSPAYSQSPKRARKDSVSPTTTMPNLWSDK</sequence>
<feature type="compositionally biased region" description="Polar residues" evidence="3">
    <location>
        <begin position="82"/>
        <end position="93"/>
    </location>
</feature>
<dbReference type="InterPro" id="IPR028184">
    <property type="entry name" value="VGLL4"/>
</dbReference>
<evidence type="ECO:0000256" key="2">
    <source>
        <dbReference type="ARBA" id="ARBA00025784"/>
    </source>
</evidence>
<evidence type="ECO:0000313" key="4">
    <source>
        <dbReference type="EMBL" id="KAI2661556.1"/>
    </source>
</evidence>
<dbReference type="Pfam" id="PF15245">
    <property type="entry name" value="VGLL4"/>
    <property type="match status" value="1"/>
</dbReference>
<organism evidence="4 5">
    <name type="scientific">Labeo rohita</name>
    <name type="common">Indian major carp</name>
    <name type="synonym">Cyprinus rohita</name>
    <dbReference type="NCBI Taxonomy" id="84645"/>
    <lineage>
        <taxon>Eukaryota</taxon>
        <taxon>Metazoa</taxon>
        <taxon>Chordata</taxon>
        <taxon>Craniata</taxon>
        <taxon>Vertebrata</taxon>
        <taxon>Euteleostomi</taxon>
        <taxon>Actinopterygii</taxon>
        <taxon>Neopterygii</taxon>
        <taxon>Teleostei</taxon>
        <taxon>Ostariophysi</taxon>
        <taxon>Cypriniformes</taxon>
        <taxon>Cyprinidae</taxon>
        <taxon>Labeoninae</taxon>
        <taxon>Labeonini</taxon>
        <taxon>Labeo</taxon>
    </lineage>
</organism>
<name>A0ABQ8MH77_LABRO</name>
<feature type="region of interest" description="Disordered" evidence="3">
    <location>
        <begin position="53"/>
        <end position="118"/>
    </location>
</feature>
<proteinExistence type="inferred from homology"/>
<dbReference type="Proteomes" id="UP000830375">
    <property type="component" value="Unassembled WGS sequence"/>
</dbReference>
<accession>A0ABQ8MH77</accession>
<dbReference type="PANTHER" id="PTHR17604">
    <property type="entry name" value="TRANSCRIPTION COFACTOR VESTIGIAL-LIKE PROTEIN 4"/>
    <property type="match status" value="1"/>
</dbReference>
<evidence type="ECO:0000256" key="1">
    <source>
        <dbReference type="ARBA" id="ARBA00002229"/>
    </source>
</evidence>
<feature type="region of interest" description="Disordered" evidence="3">
    <location>
        <begin position="230"/>
        <end position="280"/>
    </location>
</feature>
<keyword evidence="5" id="KW-1185">Reference proteome</keyword>
<dbReference type="PANTHER" id="PTHR17604:SF4">
    <property type="entry name" value="VESTIGIAL-LIKE 4 LIKE"/>
    <property type="match status" value="1"/>
</dbReference>
<feature type="compositionally biased region" description="Polar residues" evidence="3">
    <location>
        <begin position="267"/>
        <end position="280"/>
    </location>
</feature>
<evidence type="ECO:0000256" key="3">
    <source>
        <dbReference type="SAM" id="MobiDB-lite"/>
    </source>
</evidence>
<comment type="caution">
    <text evidence="4">The sequence shown here is derived from an EMBL/GenBank/DDBJ whole genome shotgun (WGS) entry which is preliminary data.</text>
</comment>
<feature type="compositionally biased region" description="Basic and acidic residues" evidence="3">
    <location>
        <begin position="65"/>
        <end position="79"/>
    </location>
</feature>
<gene>
    <name evidence="4" type="ORF">H4Q32_007186</name>
</gene>
<dbReference type="EMBL" id="JACTAM010000008">
    <property type="protein sequence ID" value="KAI2661556.1"/>
    <property type="molecule type" value="Genomic_DNA"/>
</dbReference>
<comment type="similarity">
    <text evidence="2">Belongs to the vestigial family.</text>
</comment>
<feature type="compositionally biased region" description="Basic residues" evidence="3">
    <location>
        <begin position="53"/>
        <end position="64"/>
    </location>
</feature>
<dbReference type="SMART" id="SM00711">
    <property type="entry name" value="TDU"/>
    <property type="match status" value="2"/>
</dbReference>
<protein>
    <submittedName>
        <fullName evidence="4">Transcription cofactor vestigial-like protein 4</fullName>
    </submittedName>
</protein>
<comment type="function">
    <text evidence="1">May act as a specific coactivator for the mammalian TEFs.</text>
</comment>
<evidence type="ECO:0000313" key="5">
    <source>
        <dbReference type="Proteomes" id="UP000830375"/>
    </source>
</evidence>